<name>A0A3B0TTK4_9ZZZZ</name>
<sequence>MNARNRNSKMILIIIFILALVYFTQNESLVAFLNSDLS</sequence>
<evidence type="ECO:0000313" key="1">
    <source>
        <dbReference type="EMBL" id="VAW21935.1"/>
    </source>
</evidence>
<dbReference type="AlphaFoldDB" id="A0A3B0TTK4"/>
<gene>
    <name evidence="1" type="ORF">MNBD_ALPHA11-2350</name>
</gene>
<dbReference type="EMBL" id="UOEQ01000384">
    <property type="protein sequence ID" value="VAW21935.1"/>
    <property type="molecule type" value="Genomic_DNA"/>
</dbReference>
<accession>A0A3B0TTK4</accession>
<protein>
    <submittedName>
        <fullName evidence="1">Uncharacterized protein</fullName>
    </submittedName>
</protein>
<organism evidence="1">
    <name type="scientific">hydrothermal vent metagenome</name>
    <dbReference type="NCBI Taxonomy" id="652676"/>
    <lineage>
        <taxon>unclassified sequences</taxon>
        <taxon>metagenomes</taxon>
        <taxon>ecological metagenomes</taxon>
    </lineage>
</organism>
<proteinExistence type="predicted"/>
<reference evidence="1" key="1">
    <citation type="submission" date="2018-06" db="EMBL/GenBank/DDBJ databases">
        <authorList>
            <person name="Zhirakovskaya E."/>
        </authorList>
    </citation>
    <scope>NUCLEOTIDE SEQUENCE</scope>
</reference>